<sequence length="220" mass="26033">MNKKKLLGIAILLFISIVLLVGCSQSKEEEIFKILESVVELEKGFEEQQEPLVQLEEEEKALYEEILNLGLKETEQINKLSDEAIALSEQRKELLNLERESIEKAEKEFTKIKEQIEQVEDEALKKLANDLYTIMNHRYESHSKLYEQYQLGIQYDQELYNMLKDESVSLEQLRDKVDEINSVYEEVYSLNETFNQLTQQYNEAKIEFYNKAELNYKLNE</sequence>
<dbReference type="InterPro" id="IPR004102">
    <property type="entry name" value="Poly(ADP-ribose)pol_reg_dom"/>
</dbReference>
<dbReference type="Gene3D" id="1.20.120.570">
    <property type="entry name" value="YkyA-like"/>
    <property type="match status" value="1"/>
</dbReference>
<evidence type="ECO:0000259" key="2">
    <source>
        <dbReference type="PROSITE" id="PS51060"/>
    </source>
</evidence>
<protein>
    <recommendedName>
        <fullName evidence="2">PARP alpha-helical domain-containing protein</fullName>
    </recommendedName>
</protein>
<accession>A0ABX0A2N1</accession>
<dbReference type="PROSITE" id="PS51257">
    <property type="entry name" value="PROKAR_LIPOPROTEIN"/>
    <property type="match status" value="1"/>
</dbReference>
<evidence type="ECO:0000256" key="1">
    <source>
        <dbReference type="SAM" id="Coils"/>
    </source>
</evidence>
<dbReference type="InterPro" id="IPR019454">
    <property type="entry name" value="Lipoprot_YkyA-like"/>
</dbReference>
<proteinExistence type="predicted"/>
<gene>
    <name evidence="3" type="ORF">GW534_04775</name>
</gene>
<feature type="coiled-coil region" evidence="1">
    <location>
        <begin position="52"/>
        <end position="122"/>
    </location>
</feature>
<evidence type="ECO:0000313" key="3">
    <source>
        <dbReference type="EMBL" id="NCU17087.1"/>
    </source>
</evidence>
<keyword evidence="4" id="KW-1185">Reference proteome</keyword>
<name>A0ABX0A2N1_9BACI</name>
<dbReference type="RefSeq" id="WP_161919924.1">
    <property type="nucleotide sequence ID" value="NZ_JAACYS010000014.1"/>
</dbReference>
<comment type="caution">
    <text evidence="3">The sequence shown here is derived from an EMBL/GenBank/DDBJ whole genome shotgun (WGS) entry which is preliminary data.</text>
</comment>
<dbReference type="EMBL" id="JAACYS010000014">
    <property type="protein sequence ID" value="NCU17087.1"/>
    <property type="molecule type" value="Genomic_DNA"/>
</dbReference>
<keyword evidence="1" id="KW-0175">Coiled coil</keyword>
<feature type="domain" description="PARP alpha-helical" evidence="2">
    <location>
        <begin position="56"/>
        <end position="174"/>
    </location>
</feature>
<evidence type="ECO:0000313" key="4">
    <source>
        <dbReference type="Proteomes" id="UP000743899"/>
    </source>
</evidence>
<dbReference type="SUPFAM" id="SSF140423">
    <property type="entry name" value="MW0975(SA0943)-like"/>
    <property type="match status" value="1"/>
</dbReference>
<reference evidence="3 4" key="1">
    <citation type="submission" date="2020-01" db="EMBL/GenBank/DDBJ databases">
        <title>A novel Bacillus sp. from Pasinler.</title>
        <authorList>
            <person name="Adiguzel A."/>
            <person name="Ay H."/>
            <person name="Baltaci M.O."/>
        </authorList>
    </citation>
    <scope>NUCLEOTIDE SEQUENCE [LARGE SCALE GENOMIC DNA]</scope>
    <source>
        <strain evidence="3 4">P1</strain>
    </source>
</reference>
<dbReference type="PROSITE" id="PS51060">
    <property type="entry name" value="PARP_ALPHA_HD"/>
    <property type="match status" value="1"/>
</dbReference>
<dbReference type="InterPro" id="IPR036785">
    <property type="entry name" value="YkyA-like_sf"/>
</dbReference>
<dbReference type="Proteomes" id="UP000743899">
    <property type="component" value="Unassembled WGS sequence"/>
</dbReference>
<dbReference type="Pfam" id="PF10368">
    <property type="entry name" value="YkyA"/>
    <property type="match status" value="1"/>
</dbReference>
<organism evidence="3 4">
    <name type="scientific">Pallidibacillus pasinlerensis</name>
    <dbReference type="NCBI Taxonomy" id="2703818"/>
    <lineage>
        <taxon>Bacteria</taxon>
        <taxon>Bacillati</taxon>
        <taxon>Bacillota</taxon>
        <taxon>Bacilli</taxon>
        <taxon>Bacillales</taxon>
        <taxon>Bacillaceae</taxon>
        <taxon>Pallidibacillus</taxon>
    </lineage>
</organism>